<dbReference type="InterPro" id="IPR003594">
    <property type="entry name" value="HATPase_dom"/>
</dbReference>
<keyword evidence="3" id="KW-1185">Reference proteome</keyword>
<keyword evidence="2" id="KW-0418">Kinase</keyword>
<feature type="domain" description="Histidine kinase/HSP90-like ATPase" evidence="1">
    <location>
        <begin position="1"/>
        <end position="99"/>
    </location>
</feature>
<sequence length="116" mass="12503">MDATKITTAVSELARNILVYAAVGKIGLETLNQKTGIKISAVDHGPGIENIQQTLEDHYTTSGSLGAGLPGVKRLMDEFTIDSVVGEGTTVCTTKWLRATNPNPIYRENVSTKERN</sequence>
<dbReference type="EMBL" id="JACHHJ010000005">
    <property type="protein sequence ID" value="MBB6451032.1"/>
    <property type="molecule type" value="Genomic_DNA"/>
</dbReference>
<evidence type="ECO:0000313" key="2">
    <source>
        <dbReference type="EMBL" id="MBB6451032.1"/>
    </source>
</evidence>
<gene>
    <name evidence="2" type="ORF">HNR44_003026</name>
</gene>
<organism evidence="2 3">
    <name type="scientific">Geomicrobium halophilum</name>
    <dbReference type="NCBI Taxonomy" id="549000"/>
    <lineage>
        <taxon>Bacteria</taxon>
        <taxon>Bacillati</taxon>
        <taxon>Bacillota</taxon>
        <taxon>Bacilli</taxon>
        <taxon>Bacillales</taxon>
        <taxon>Geomicrobium</taxon>
    </lineage>
</organism>
<protein>
    <submittedName>
        <fullName evidence="2">Serine/threonine-protein kinase RsbT</fullName>
        <ecNumber evidence="2">2.7.11.1</ecNumber>
    </submittedName>
</protein>
<dbReference type="SMART" id="SM00387">
    <property type="entry name" value="HATPase_c"/>
    <property type="match status" value="1"/>
</dbReference>
<evidence type="ECO:0000313" key="3">
    <source>
        <dbReference type="Proteomes" id="UP000568839"/>
    </source>
</evidence>
<name>A0A841Q0I5_9BACL</name>
<evidence type="ECO:0000259" key="1">
    <source>
        <dbReference type="SMART" id="SM00387"/>
    </source>
</evidence>
<comment type="caution">
    <text evidence="2">The sequence shown here is derived from an EMBL/GenBank/DDBJ whole genome shotgun (WGS) entry which is preliminary data.</text>
</comment>
<keyword evidence="2" id="KW-0808">Transferase</keyword>
<dbReference type="Pfam" id="PF02518">
    <property type="entry name" value="HATPase_c"/>
    <property type="match status" value="1"/>
</dbReference>
<dbReference type="Gene3D" id="3.30.565.10">
    <property type="entry name" value="Histidine kinase-like ATPase, C-terminal domain"/>
    <property type="match status" value="1"/>
</dbReference>
<dbReference type="SUPFAM" id="SSF55874">
    <property type="entry name" value="ATPase domain of HSP90 chaperone/DNA topoisomerase II/histidine kinase"/>
    <property type="match status" value="1"/>
</dbReference>
<dbReference type="EC" id="2.7.11.1" evidence="2"/>
<accession>A0A841Q0I5</accession>
<dbReference type="CDD" id="cd16934">
    <property type="entry name" value="HATPase_RsbT-like"/>
    <property type="match status" value="1"/>
</dbReference>
<dbReference type="Proteomes" id="UP000568839">
    <property type="component" value="Unassembled WGS sequence"/>
</dbReference>
<dbReference type="AlphaFoldDB" id="A0A841Q0I5"/>
<dbReference type="InterPro" id="IPR036890">
    <property type="entry name" value="HATPase_C_sf"/>
</dbReference>
<dbReference type="GO" id="GO:0004674">
    <property type="term" value="F:protein serine/threonine kinase activity"/>
    <property type="evidence" value="ECO:0007669"/>
    <property type="project" value="UniProtKB-EC"/>
</dbReference>
<proteinExistence type="predicted"/>
<reference evidence="2 3" key="1">
    <citation type="submission" date="2020-08" db="EMBL/GenBank/DDBJ databases">
        <title>Genomic Encyclopedia of Type Strains, Phase IV (KMG-IV): sequencing the most valuable type-strain genomes for metagenomic binning, comparative biology and taxonomic classification.</title>
        <authorList>
            <person name="Goeker M."/>
        </authorList>
    </citation>
    <scope>NUCLEOTIDE SEQUENCE [LARGE SCALE GENOMIC DNA]</scope>
    <source>
        <strain evidence="2 3">DSM 21769</strain>
    </source>
</reference>